<keyword evidence="3" id="KW-1185">Reference proteome</keyword>
<evidence type="ECO:0000313" key="3">
    <source>
        <dbReference type="Proteomes" id="UP000024635"/>
    </source>
</evidence>
<gene>
    <name evidence="2" type="primary">Acey_s0755.g2078</name>
    <name evidence="2" type="ORF">Y032_0755g2078</name>
</gene>
<dbReference type="AlphaFoldDB" id="A0A016WE81"/>
<organism evidence="2 3">
    <name type="scientific">Ancylostoma ceylanicum</name>
    <dbReference type="NCBI Taxonomy" id="53326"/>
    <lineage>
        <taxon>Eukaryota</taxon>
        <taxon>Metazoa</taxon>
        <taxon>Ecdysozoa</taxon>
        <taxon>Nematoda</taxon>
        <taxon>Chromadorea</taxon>
        <taxon>Rhabditida</taxon>
        <taxon>Rhabditina</taxon>
        <taxon>Rhabditomorpha</taxon>
        <taxon>Strongyloidea</taxon>
        <taxon>Ancylostomatidae</taxon>
        <taxon>Ancylostomatinae</taxon>
        <taxon>Ancylostoma</taxon>
    </lineage>
</organism>
<name>A0A016WE81_9BILA</name>
<evidence type="ECO:0000256" key="1">
    <source>
        <dbReference type="SAM" id="MobiDB-lite"/>
    </source>
</evidence>
<protein>
    <submittedName>
        <fullName evidence="2">Uncharacterized protein</fullName>
    </submittedName>
</protein>
<reference evidence="3" key="1">
    <citation type="journal article" date="2015" name="Nat. Genet.">
        <title>The genome and transcriptome of the zoonotic hookworm Ancylostoma ceylanicum identify infection-specific gene families.</title>
        <authorList>
            <person name="Schwarz E.M."/>
            <person name="Hu Y."/>
            <person name="Antoshechkin I."/>
            <person name="Miller M.M."/>
            <person name="Sternberg P.W."/>
            <person name="Aroian R.V."/>
        </authorList>
    </citation>
    <scope>NUCLEOTIDE SEQUENCE</scope>
    <source>
        <strain evidence="3">HY135</strain>
    </source>
</reference>
<accession>A0A016WE81</accession>
<comment type="caution">
    <text evidence="2">The sequence shown here is derived from an EMBL/GenBank/DDBJ whole genome shotgun (WGS) entry which is preliminary data.</text>
</comment>
<evidence type="ECO:0000313" key="2">
    <source>
        <dbReference type="EMBL" id="EYC37945.1"/>
    </source>
</evidence>
<proteinExistence type="predicted"/>
<dbReference type="Proteomes" id="UP000024635">
    <property type="component" value="Unassembled WGS sequence"/>
</dbReference>
<sequence>MSAAPVGVDRENKHKNGVHNFSSSPTSGRNFQENSEALRRAATCLVNSGTKFVKVVSHSRRRPGVSKLSRSSPMENFDALRRAAAGLVISSTC</sequence>
<feature type="region of interest" description="Disordered" evidence="1">
    <location>
        <begin position="1"/>
        <end position="35"/>
    </location>
</feature>
<feature type="compositionally biased region" description="Polar residues" evidence="1">
    <location>
        <begin position="19"/>
        <end position="35"/>
    </location>
</feature>
<dbReference type="EMBL" id="JARK01000355">
    <property type="protein sequence ID" value="EYC37945.1"/>
    <property type="molecule type" value="Genomic_DNA"/>
</dbReference>